<evidence type="ECO:0000313" key="1">
    <source>
        <dbReference type="EMBL" id="AIJ07391.1"/>
    </source>
</evidence>
<reference evidence="1 2" key="1">
    <citation type="journal article" date="2012" name="PLoS ONE">
        <title>Edwardsiella comparative phylogenomics reveal the new intra/inter-species taxonomic relationships, virulence evolution and niche adaptation mechanisms.</title>
        <authorList>
            <person name="Yang M."/>
            <person name="Lv Y."/>
            <person name="Xiao J."/>
            <person name="Wu H."/>
            <person name="Zheng H."/>
            <person name="Liu Q."/>
            <person name="Zhang Y."/>
            <person name="Wang Q."/>
        </authorList>
    </citation>
    <scope>NUCLEOTIDE SEQUENCE [LARGE SCALE GENOMIC DNA]</scope>
    <source>
        <strain evidence="2">080813</strain>
    </source>
</reference>
<sequence>MTLVITDGEFWWTWRNLNKFLNILNIKDFSVFNFQLCT</sequence>
<accession>A0A076LH34</accession>
<dbReference type="AlphaFoldDB" id="A0A076LH34"/>
<proteinExistence type="predicted"/>
<protein>
    <submittedName>
        <fullName evidence="1">Uncharacterized protein</fullName>
    </submittedName>
</protein>
<dbReference type="EMBL" id="CP006664">
    <property type="protein sequence ID" value="AIJ07391.1"/>
    <property type="molecule type" value="Genomic_DNA"/>
</dbReference>
<evidence type="ECO:0000313" key="2">
    <source>
        <dbReference type="Proteomes" id="UP000028681"/>
    </source>
</evidence>
<dbReference type="Proteomes" id="UP000028681">
    <property type="component" value="Chromosome"/>
</dbReference>
<name>A0A076LH34_9GAMM</name>
<dbReference type="KEGG" id="ete:ETEE_0924"/>
<gene>
    <name evidence="1" type="ORF">ETEE_0924</name>
</gene>
<dbReference type="HOGENOM" id="CLU_219703_0_0_6"/>
<organism evidence="1 2">
    <name type="scientific">Edwardsiella anguillarum ET080813</name>
    <dbReference type="NCBI Taxonomy" id="667120"/>
    <lineage>
        <taxon>Bacteria</taxon>
        <taxon>Pseudomonadati</taxon>
        <taxon>Pseudomonadota</taxon>
        <taxon>Gammaproteobacteria</taxon>
        <taxon>Enterobacterales</taxon>
        <taxon>Hafniaceae</taxon>
        <taxon>Edwardsiella</taxon>
    </lineage>
</organism>